<feature type="domain" description="SD-repeat containing protein B" evidence="7">
    <location>
        <begin position="179"/>
        <end position="239"/>
    </location>
</feature>
<feature type="signal peptide" evidence="6">
    <location>
        <begin position="1"/>
        <end position="26"/>
    </location>
</feature>
<evidence type="ECO:0000256" key="1">
    <source>
        <dbReference type="ARBA" id="ARBA00004613"/>
    </source>
</evidence>
<keyword evidence="5" id="KW-0472">Membrane</keyword>
<keyword evidence="5" id="KW-0812">Transmembrane</keyword>
<dbReference type="InterPro" id="IPR033764">
    <property type="entry name" value="Sdr_B"/>
</dbReference>
<dbReference type="PANTHER" id="PTHR23303:SF14">
    <property type="entry name" value="BOS COMPLEX SUBUNIT NOMO1-RELATED"/>
    <property type="match status" value="1"/>
</dbReference>
<feature type="compositionally biased region" description="Acidic residues" evidence="4">
    <location>
        <begin position="408"/>
        <end position="418"/>
    </location>
</feature>
<accession>A0A2T0LLW6</accession>
<keyword evidence="3 6" id="KW-0732">Signal</keyword>
<proteinExistence type="predicted"/>
<evidence type="ECO:0000256" key="6">
    <source>
        <dbReference type="SAM" id="SignalP"/>
    </source>
</evidence>
<gene>
    <name evidence="8" type="ORF">B0I33_113195</name>
</gene>
<dbReference type="SUPFAM" id="SSF117074">
    <property type="entry name" value="Hypothetical protein PA1324"/>
    <property type="match status" value="2"/>
</dbReference>
<feature type="region of interest" description="Disordered" evidence="4">
    <location>
        <begin position="23"/>
        <end position="70"/>
    </location>
</feature>
<dbReference type="PANTHER" id="PTHR23303">
    <property type="entry name" value="CARBOXYPEPTIDASE REGULATORY REGION-CONTAINING"/>
    <property type="match status" value="1"/>
</dbReference>
<dbReference type="NCBIfam" id="TIGR01167">
    <property type="entry name" value="LPXTG_anchor"/>
    <property type="match status" value="1"/>
</dbReference>
<sequence>MLPPSFRRACALAAALVLGAGPPATAASAQEPGPPSSPPSTTTTAPAATSATATPGPRAELKVSASVPDGPFVPGDEVPLTVTITNAGGADATGVVIYAFNPGDDFSFSTPRQAWGEFEPTGPGATIPAGESRVLEATGTIGWTGGEPAIRVIAEVAEPRESASTEVPVPMLPLGTTGTVGGLVFGDTDGDGTADPGEGLAGVRIDLYAPDGTAFGTTTGGDGRFSFTEVPAAVYSLSTGGVPGGWVLDRVPDLRVDGTGKHTGLRVRGARPLSEALSATIEFTEKTYRPGDEPHLRVTLSNHGAGDVTGVKAACDRPGEGPHLRGWHDPARWGDLAGPGVTIAAGATRTWTVSGTLPASADDHGRVFVHCDFGPDPGYGRGYPDAFAQAKVPGRTGSSWGHVYHDQDGDERQDDGEGPEGVRVGIVDPGTGDVVARTTTGENGRIDFEDAPVGLYRLQTFGPWSVVDPDNAFVAITTDAYPRSGWGHRIEPGPDQPDTGNVGPDPVTEAPPLPAPGDRDATGGGAEGLASTGVNAVTMSAAGLAVLLAGAAALVLARRRRQAA</sequence>
<evidence type="ECO:0000256" key="3">
    <source>
        <dbReference type="ARBA" id="ARBA00022729"/>
    </source>
</evidence>
<evidence type="ECO:0000313" key="8">
    <source>
        <dbReference type="EMBL" id="PRX44029.1"/>
    </source>
</evidence>
<feature type="chain" id="PRO_5039630498" evidence="6">
    <location>
        <begin position="27"/>
        <end position="564"/>
    </location>
</feature>
<dbReference type="InterPro" id="IPR013783">
    <property type="entry name" value="Ig-like_fold"/>
</dbReference>
<dbReference type="RefSeq" id="WP_146147570.1">
    <property type="nucleotide sequence ID" value="NZ_PVNH01000013.1"/>
</dbReference>
<comment type="subcellular location">
    <subcellularLocation>
        <location evidence="1">Secreted</location>
    </subcellularLocation>
</comment>
<dbReference type="GO" id="GO:0005576">
    <property type="term" value="C:extracellular region"/>
    <property type="evidence" value="ECO:0007669"/>
    <property type="project" value="UniProtKB-SubCell"/>
</dbReference>
<dbReference type="EMBL" id="PVNH01000013">
    <property type="protein sequence ID" value="PRX44029.1"/>
    <property type="molecule type" value="Genomic_DNA"/>
</dbReference>
<evidence type="ECO:0000313" key="9">
    <source>
        <dbReference type="Proteomes" id="UP000238362"/>
    </source>
</evidence>
<feature type="transmembrane region" description="Helical" evidence="5">
    <location>
        <begin position="536"/>
        <end position="557"/>
    </location>
</feature>
<evidence type="ECO:0000256" key="4">
    <source>
        <dbReference type="SAM" id="MobiDB-lite"/>
    </source>
</evidence>
<comment type="caution">
    <text evidence="8">The sequence shown here is derived from an EMBL/GenBank/DDBJ whole genome shotgun (WGS) entry which is preliminary data.</text>
</comment>
<feature type="compositionally biased region" description="Low complexity" evidence="4">
    <location>
        <begin position="39"/>
        <end position="57"/>
    </location>
</feature>
<keyword evidence="5" id="KW-1133">Transmembrane helix</keyword>
<evidence type="ECO:0000256" key="5">
    <source>
        <dbReference type="SAM" id="Phobius"/>
    </source>
</evidence>
<keyword evidence="2" id="KW-0964">Secreted</keyword>
<dbReference type="OrthoDB" id="3694469at2"/>
<feature type="region of interest" description="Disordered" evidence="4">
    <location>
        <begin position="485"/>
        <end position="527"/>
    </location>
</feature>
<dbReference type="AlphaFoldDB" id="A0A2T0LLW6"/>
<evidence type="ECO:0000256" key="2">
    <source>
        <dbReference type="ARBA" id="ARBA00022525"/>
    </source>
</evidence>
<dbReference type="Pfam" id="PF17210">
    <property type="entry name" value="SdrD_B"/>
    <property type="match status" value="1"/>
</dbReference>
<organism evidence="8 9">
    <name type="scientific">Prauserella shujinwangii</name>
    <dbReference type="NCBI Taxonomy" id="1453103"/>
    <lineage>
        <taxon>Bacteria</taxon>
        <taxon>Bacillati</taxon>
        <taxon>Actinomycetota</taxon>
        <taxon>Actinomycetes</taxon>
        <taxon>Pseudonocardiales</taxon>
        <taxon>Pseudonocardiaceae</taxon>
        <taxon>Prauserella</taxon>
    </lineage>
</organism>
<dbReference type="GO" id="GO:0005975">
    <property type="term" value="P:carbohydrate metabolic process"/>
    <property type="evidence" value="ECO:0007669"/>
    <property type="project" value="UniProtKB-ARBA"/>
</dbReference>
<protein>
    <submittedName>
        <fullName evidence="8">LPXTG-motif cell wall-anchored protein/uncharacterized repeat protein (TIGR01451 family)</fullName>
    </submittedName>
</protein>
<reference evidence="8 9" key="1">
    <citation type="submission" date="2018-03" db="EMBL/GenBank/DDBJ databases">
        <title>Genomic Encyclopedia of Type Strains, Phase III (KMG-III): the genomes of soil and plant-associated and newly described type strains.</title>
        <authorList>
            <person name="Whitman W."/>
        </authorList>
    </citation>
    <scope>NUCLEOTIDE SEQUENCE [LARGE SCALE GENOMIC DNA]</scope>
    <source>
        <strain evidence="8 9">CGMCC 4.7125</strain>
    </source>
</reference>
<dbReference type="Proteomes" id="UP000238362">
    <property type="component" value="Unassembled WGS sequence"/>
</dbReference>
<name>A0A2T0LLW6_9PSEU</name>
<keyword evidence="9" id="KW-1185">Reference proteome</keyword>
<evidence type="ECO:0000259" key="7">
    <source>
        <dbReference type="Pfam" id="PF17210"/>
    </source>
</evidence>
<dbReference type="InterPro" id="IPR051417">
    <property type="entry name" value="SDr/BOS_complex"/>
</dbReference>
<dbReference type="Gene3D" id="2.60.40.10">
    <property type="entry name" value="Immunoglobulins"/>
    <property type="match status" value="3"/>
</dbReference>
<feature type="region of interest" description="Disordered" evidence="4">
    <location>
        <begin position="398"/>
        <end position="422"/>
    </location>
</feature>